<dbReference type="GO" id="GO:0009408">
    <property type="term" value="P:response to heat"/>
    <property type="evidence" value="ECO:0007669"/>
    <property type="project" value="InterPro"/>
</dbReference>
<gene>
    <name evidence="2" type="ORF">E3N88_03845</name>
</gene>
<dbReference type="PANTHER" id="PTHR35098:SF11">
    <property type="entry name" value="NODULIN-RELATED PROTEIN 1-LIKE"/>
    <property type="match status" value="1"/>
</dbReference>
<dbReference type="InterPro" id="IPR040294">
    <property type="entry name" value="Nodulin-rel_1/2"/>
</dbReference>
<dbReference type="Proteomes" id="UP000326396">
    <property type="component" value="Linkage Group LG10"/>
</dbReference>
<evidence type="ECO:0000256" key="1">
    <source>
        <dbReference type="SAM" id="MobiDB-lite"/>
    </source>
</evidence>
<accession>A0A5N6PU00</accession>
<sequence length="229" mass="24509">MNSFMSSIKSVVGGAGDGTKSTLDQSSNTDLVSSAKLVTEAAQCAATNQTDKIDKPKVAGATADLLDSVKEYGKFDESQGVGQYIKQADDYLRQYEKSSGVGGTDTAPSIQAPEATHVKEVKIPTLEEEQKKEALTPLKAQKDEVPVSLEEPKDDALTRVEKGGKEEFGGGYEAPASLEEQKDEKLVSLHEKKDENETSVLVNEKSGKEEYASGFGAEDAFKAAGSFFK</sequence>
<feature type="compositionally biased region" description="Polar residues" evidence="1">
    <location>
        <begin position="19"/>
        <end position="28"/>
    </location>
</feature>
<feature type="region of interest" description="Disordered" evidence="1">
    <location>
        <begin position="97"/>
        <end position="116"/>
    </location>
</feature>
<dbReference type="GO" id="GO:0010115">
    <property type="term" value="P:regulation of abscisic acid biosynthetic process"/>
    <property type="evidence" value="ECO:0007669"/>
    <property type="project" value="InterPro"/>
</dbReference>
<feature type="region of interest" description="Disordered" evidence="1">
    <location>
        <begin position="126"/>
        <end position="205"/>
    </location>
</feature>
<evidence type="ECO:0000313" key="2">
    <source>
        <dbReference type="EMBL" id="KAD7116577.1"/>
    </source>
</evidence>
<evidence type="ECO:0000313" key="3">
    <source>
        <dbReference type="Proteomes" id="UP000326396"/>
    </source>
</evidence>
<reference evidence="2 3" key="1">
    <citation type="submission" date="2019-05" db="EMBL/GenBank/DDBJ databases">
        <title>Mikania micrantha, genome provides insights into the molecular mechanism of rapid growth.</title>
        <authorList>
            <person name="Liu B."/>
        </authorList>
    </citation>
    <scope>NUCLEOTIDE SEQUENCE [LARGE SCALE GENOMIC DNA]</scope>
    <source>
        <strain evidence="2">NLD-2019</strain>
        <tissue evidence="2">Leaf</tissue>
    </source>
</reference>
<feature type="compositionally biased region" description="Basic and acidic residues" evidence="1">
    <location>
        <begin position="128"/>
        <end position="168"/>
    </location>
</feature>
<feature type="region of interest" description="Disordered" evidence="1">
    <location>
        <begin position="1"/>
        <end position="28"/>
    </location>
</feature>
<name>A0A5N6PU00_9ASTR</name>
<dbReference type="OrthoDB" id="695806at2759"/>
<feature type="compositionally biased region" description="Basic and acidic residues" evidence="1">
    <location>
        <begin position="179"/>
        <end position="196"/>
    </location>
</feature>
<dbReference type="PANTHER" id="PTHR35098">
    <property type="entry name" value="EXPRESSED PROTEIN"/>
    <property type="match status" value="1"/>
</dbReference>
<organism evidence="2 3">
    <name type="scientific">Mikania micrantha</name>
    <name type="common">bitter vine</name>
    <dbReference type="NCBI Taxonomy" id="192012"/>
    <lineage>
        <taxon>Eukaryota</taxon>
        <taxon>Viridiplantae</taxon>
        <taxon>Streptophyta</taxon>
        <taxon>Embryophyta</taxon>
        <taxon>Tracheophyta</taxon>
        <taxon>Spermatophyta</taxon>
        <taxon>Magnoliopsida</taxon>
        <taxon>eudicotyledons</taxon>
        <taxon>Gunneridae</taxon>
        <taxon>Pentapetalae</taxon>
        <taxon>asterids</taxon>
        <taxon>campanulids</taxon>
        <taxon>Asterales</taxon>
        <taxon>Asteraceae</taxon>
        <taxon>Asteroideae</taxon>
        <taxon>Heliantheae alliance</taxon>
        <taxon>Eupatorieae</taxon>
        <taxon>Mikania</taxon>
    </lineage>
</organism>
<dbReference type="EMBL" id="SZYD01000002">
    <property type="protein sequence ID" value="KAD7116577.1"/>
    <property type="molecule type" value="Genomic_DNA"/>
</dbReference>
<comment type="caution">
    <text evidence="2">The sequence shown here is derived from an EMBL/GenBank/DDBJ whole genome shotgun (WGS) entry which is preliminary data.</text>
</comment>
<protein>
    <submittedName>
        <fullName evidence="2">Uncharacterized protein</fullName>
    </submittedName>
</protein>
<keyword evidence="3" id="KW-1185">Reference proteome</keyword>
<proteinExistence type="predicted"/>
<dbReference type="AlphaFoldDB" id="A0A5N6PU00"/>